<feature type="compositionally biased region" description="Basic residues" evidence="1">
    <location>
        <begin position="499"/>
        <end position="517"/>
    </location>
</feature>
<feature type="compositionally biased region" description="Polar residues" evidence="1">
    <location>
        <begin position="1056"/>
        <end position="1066"/>
    </location>
</feature>
<feature type="compositionally biased region" description="Basic and acidic residues" evidence="1">
    <location>
        <begin position="906"/>
        <end position="917"/>
    </location>
</feature>
<feature type="compositionally biased region" description="Polar residues" evidence="1">
    <location>
        <begin position="458"/>
        <end position="470"/>
    </location>
</feature>
<feature type="compositionally biased region" description="Polar residues" evidence="1">
    <location>
        <begin position="540"/>
        <end position="550"/>
    </location>
</feature>
<feature type="region of interest" description="Disordered" evidence="1">
    <location>
        <begin position="935"/>
        <end position="973"/>
    </location>
</feature>
<feature type="region of interest" description="Disordered" evidence="1">
    <location>
        <begin position="702"/>
        <end position="722"/>
    </location>
</feature>
<feature type="region of interest" description="Disordered" evidence="1">
    <location>
        <begin position="838"/>
        <end position="917"/>
    </location>
</feature>
<feature type="compositionally biased region" description="Basic and acidic residues" evidence="1">
    <location>
        <begin position="236"/>
        <end position="247"/>
    </location>
</feature>
<feature type="region of interest" description="Disordered" evidence="1">
    <location>
        <begin position="458"/>
        <end position="480"/>
    </location>
</feature>
<gene>
    <name evidence="2" type="ORF">MNOR_LOCUS29645</name>
</gene>
<proteinExistence type="predicted"/>
<feature type="compositionally biased region" description="Basic residues" evidence="1">
    <location>
        <begin position="319"/>
        <end position="329"/>
    </location>
</feature>
<feature type="region of interest" description="Disordered" evidence="1">
    <location>
        <begin position="397"/>
        <end position="423"/>
    </location>
</feature>
<accession>A0AAV2RUQ2</accession>
<dbReference type="EMBL" id="CAXKWB010034735">
    <property type="protein sequence ID" value="CAL4145303.1"/>
    <property type="molecule type" value="Genomic_DNA"/>
</dbReference>
<dbReference type="AlphaFoldDB" id="A0AAV2RUQ2"/>
<evidence type="ECO:0000313" key="3">
    <source>
        <dbReference type="Proteomes" id="UP001497623"/>
    </source>
</evidence>
<feature type="compositionally biased region" description="Basic and acidic residues" evidence="1">
    <location>
        <begin position="287"/>
        <end position="311"/>
    </location>
</feature>
<sequence>MCIEGPKYLQTFEKNIKANMKTNKGDGATDVSENILPQDEPSFRKSPRTRLSSLLEISTSSPVFQRSIASKLAMKKTRPIINKPVGNIQEDNIVSSPASPIIGRRRPTIAKRMAILEVKSFNNTSRNEESISLGPEKEIAETIKIAKEILVSSPLSVRKSTCNLMSPPLSEQKNYLNETQNNVKIKEPVKRKTRNNRPFLDKENILNPDEVDVPVKRMRRGKTVTEMTRQEPVSNLEKEGNVLDKRTTRGRKLNNSKENKVEEIANLVEKVTNQQKTVPKTRKGKKNYTEENKEVTKESSDNCDSRSKEDNTSNSKGIKGSHSKIKNMKNNKSEDLINTNFEPLHITPTPSAPRRGRRAAALEIKNTEKQTKIYSFLSVQPLDKSTVTSKRNTKNIQSTMNNGEKKTKAPNQDFNKSNCDDITHTPKRIEKTMRKITQSPRISGRNQNKQKLPIWATVANQSTKTASPGSRKSLRRSVGSGQKDVFEFSFDLENDENVKKKKKKNTKPRVRKAKPKSQLKSTLLVTDPSWQKPMPHSRTKNATPYTSIKNSLTSSATKSLSKKEALAAKIRAKKQTDESGTTSSQESQATSGYLSQASKQFTSQDSSYIKDKRAPEHYIGAKTPKQVRAIPDINFDDDDDGCDIQDNDLGGFETEEVVERLEYETTSSFRPPQSNLISESVLPTPDVSRFFSKFIGGSSTPMTEHVKSSNIFRDPEPPKTVVASTPMTKHVNSSSICCDPEPPKTVVASTPMTNHVKSSSIFHDPEPPKTVVEDLQQCFGFEDNEAQHNPLDLSPVRNSFAHPSIINCLEFTGMSVPEEDRQPSRFDYGSIYRGNRGNISSSMITHGRSIPSAPASKSRSIQKNVSKQKVESKKSPAPIGSIKKYIPTSRKSPSSNKKNKVSENTFPKDVEMDHQTENFGDKSVLFDEEPLEEAVINKPQHENGSKSQENTETKKFVPACEIPSPTKSFSEPARKIYDRHSLNESRHKFLLKYSGADVSNLGDNEDDEEPKKQKTSIKSKKVNNKGKKSNLKSGNEKASKKVPAKRACKNTRKVSFGSSGESSFDTSQEEEKKLKMKSKKDRQRDKSVEDWASDINSHFSEVEDIELVIG</sequence>
<feature type="compositionally biased region" description="Basic residues" evidence="1">
    <location>
        <begin position="1040"/>
        <end position="1052"/>
    </location>
</feature>
<dbReference type="Proteomes" id="UP001497623">
    <property type="component" value="Unassembled WGS sequence"/>
</dbReference>
<feature type="compositionally biased region" description="Polar residues" evidence="1">
    <location>
        <begin position="578"/>
        <end position="607"/>
    </location>
</feature>
<feature type="region of interest" description="Disordered" evidence="1">
    <location>
        <begin position="499"/>
        <end position="619"/>
    </location>
</feature>
<feature type="region of interest" description="Disordered" evidence="1">
    <location>
        <begin position="993"/>
        <end position="1095"/>
    </location>
</feature>
<feature type="region of interest" description="Disordered" evidence="1">
    <location>
        <begin position="23"/>
        <end position="47"/>
    </location>
</feature>
<feature type="compositionally biased region" description="Basic and acidic residues" evidence="1">
    <location>
        <begin position="939"/>
        <end position="955"/>
    </location>
</feature>
<keyword evidence="3" id="KW-1185">Reference proteome</keyword>
<comment type="caution">
    <text evidence="2">The sequence shown here is derived from an EMBL/GenBank/DDBJ whole genome shotgun (WGS) entry which is preliminary data.</text>
</comment>
<organism evidence="2 3">
    <name type="scientific">Meganyctiphanes norvegica</name>
    <name type="common">Northern krill</name>
    <name type="synonym">Thysanopoda norvegica</name>
    <dbReference type="NCBI Taxonomy" id="48144"/>
    <lineage>
        <taxon>Eukaryota</taxon>
        <taxon>Metazoa</taxon>
        <taxon>Ecdysozoa</taxon>
        <taxon>Arthropoda</taxon>
        <taxon>Crustacea</taxon>
        <taxon>Multicrustacea</taxon>
        <taxon>Malacostraca</taxon>
        <taxon>Eumalacostraca</taxon>
        <taxon>Eucarida</taxon>
        <taxon>Euphausiacea</taxon>
        <taxon>Euphausiidae</taxon>
        <taxon>Meganyctiphanes</taxon>
    </lineage>
</organism>
<feature type="compositionally biased region" description="Basic residues" evidence="1">
    <location>
        <begin position="1013"/>
        <end position="1030"/>
    </location>
</feature>
<name>A0AAV2RUQ2_MEGNR</name>
<reference evidence="2 3" key="1">
    <citation type="submission" date="2024-05" db="EMBL/GenBank/DDBJ databases">
        <authorList>
            <person name="Wallberg A."/>
        </authorList>
    </citation>
    <scope>NUCLEOTIDE SEQUENCE [LARGE SCALE GENOMIC DNA]</scope>
</reference>
<feature type="compositionally biased region" description="Polar residues" evidence="1">
    <location>
        <begin position="855"/>
        <end position="867"/>
    </location>
</feature>
<feature type="region of interest" description="Disordered" evidence="1">
    <location>
        <begin position="225"/>
        <end position="258"/>
    </location>
</feature>
<protein>
    <submittedName>
        <fullName evidence="2">Uncharacterized protein</fullName>
    </submittedName>
</protein>
<feature type="region of interest" description="Disordered" evidence="1">
    <location>
        <begin position="273"/>
        <end position="332"/>
    </location>
</feature>
<evidence type="ECO:0000313" key="2">
    <source>
        <dbReference type="EMBL" id="CAL4145303.1"/>
    </source>
</evidence>
<evidence type="ECO:0000256" key="1">
    <source>
        <dbReference type="SAM" id="MobiDB-lite"/>
    </source>
</evidence>